<proteinExistence type="predicted"/>
<feature type="domain" description="UBA" evidence="2">
    <location>
        <begin position="33"/>
        <end position="78"/>
    </location>
</feature>
<dbReference type="GeneID" id="7836191"/>
<reference evidence="4" key="1">
    <citation type="journal article" date="2006" name="PLoS Biol.">
        <title>Macronuclear genome sequence of the ciliate Tetrahymena thermophila, a model eukaryote.</title>
        <authorList>
            <person name="Eisen J.A."/>
            <person name="Coyne R.S."/>
            <person name="Wu M."/>
            <person name="Wu D."/>
            <person name="Thiagarajan M."/>
            <person name="Wortman J.R."/>
            <person name="Badger J.H."/>
            <person name="Ren Q."/>
            <person name="Amedeo P."/>
            <person name="Jones K.M."/>
            <person name="Tallon L.J."/>
            <person name="Delcher A.L."/>
            <person name="Salzberg S.L."/>
            <person name="Silva J.C."/>
            <person name="Haas B.J."/>
            <person name="Majoros W.H."/>
            <person name="Farzad M."/>
            <person name="Carlton J.M."/>
            <person name="Smith R.K. Jr."/>
            <person name="Garg J."/>
            <person name="Pearlman R.E."/>
            <person name="Karrer K.M."/>
            <person name="Sun L."/>
            <person name="Manning G."/>
            <person name="Elde N.C."/>
            <person name="Turkewitz A.P."/>
            <person name="Asai D.J."/>
            <person name="Wilkes D.E."/>
            <person name="Wang Y."/>
            <person name="Cai H."/>
            <person name="Collins K."/>
            <person name="Stewart B.A."/>
            <person name="Lee S.R."/>
            <person name="Wilamowska K."/>
            <person name="Weinberg Z."/>
            <person name="Ruzzo W.L."/>
            <person name="Wloga D."/>
            <person name="Gaertig J."/>
            <person name="Frankel J."/>
            <person name="Tsao C.-C."/>
            <person name="Gorovsky M.A."/>
            <person name="Keeling P.J."/>
            <person name="Waller R.F."/>
            <person name="Patron N.J."/>
            <person name="Cherry J.M."/>
            <person name="Stover N.A."/>
            <person name="Krieger C.J."/>
            <person name="del Toro C."/>
            <person name="Ryder H.F."/>
            <person name="Williamson S.C."/>
            <person name="Barbeau R.A."/>
            <person name="Hamilton E.P."/>
            <person name="Orias E."/>
        </authorList>
    </citation>
    <scope>NUCLEOTIDE SEQUENCE [LARGE SCALE GENOMIC DNA]</scope>
    <source>
        <strain evidence="4">SB210</strain>
    </source>
</reference>
<evidence type="ECO:0000259" key="2">
    <source>
        <dbReference type="PROSITE" id="PS50030"/>
    </source>
</evidence>
<feature type="compositionally biased region" description="Basic and acidic residues" evidence="1">
    <location>
        <begin position="164"/>
        <end position="174"/>
    </location>
</feature>
<evidence type="ECO:0000313" key="3">
    <source>
        <dbReference type="EMBL" id="EAS04152.2"/>
    </source>
</evidence>
<organism evidence="3 4">
    <name type="scientific">Tetrahymena thermophila (strain SB210)</name>
    <dbReference type="NCBI Taxonomy" id="312017"/>
    <lineage>
        <taxon>Eukaryota</taxon>
        <taxon>Sar</taxon>
        <taxon>Alveolata</taxon>
        <taxon>Ciliophora</taxon>
        <taxon>Intramacronucleata</taxon>
        <taxon>Oligohymenophorea</taxon>
        <taxon>Hymenostomatida</taxon>
        <taxon>Tetrahymenina</taxon>
        <taxon>Tetrahymenidae</taxon>
        <taxon>Tetrahymena</taxon>
    </lineage>
</organism>
<sequence>MDSFQIDNKMSNSDKAQKALQKQKKNEENIQKKIDKYGFQKQVQQLVSKGFSDMKGILKALKKSKGDVDLASQILAIAINEQNPSDELIALQQSVGQDQRKNKIMRQIKGSNIPDQVKQEFINSENISKINEKINRNNRVDRENRGIKNKRFQVQKEEEEEIKQDDARKRDNQSDKSSILLSQNYDSLKNEFLIEEYNGQLDQFKLFHEEMQKRGFNDKRKNFKAFKKNSGDQNLALQQLERKKQRGQLKLVQNLEKGQFLKVYIDCDNCYYLEKCFSKFAIKGDFMVIEEKIATLMKVFQRNYENIEVILIFSDSQLLKNRRQMSLFINKSFQILSAIPQFRSTKELYNQLLDSMSQQPNEKSLFISSNRMLQSLLIEKNVKNIMESQRFFKILQDDLIGIEEYAAILCI</sequence>
<gene>
    <name evidence="3" type="ORF">TTHERM_00532760</name>
</gene>
<name>Q247Z3_TETTS</name>
<dbReference type="HOGENOM" id="CLU_798082_0_0_1"/>
<evidence type="ECO:0000313" key="4">
    <source>
        <dbReference type="Proteomes" id="UP000009168"/>
    </source>
</evidence>
<dbReference type="KEGG" id="tet:TTHERM_00532760"/>
<dbReference type="Proteomes" id="UP000009168">
    <property type="component" value="Unassembled WGS sequence"/>
</dbReference>
<dbReference type="AlphaFoldDB" id="Q247Z3"/>
<evidence type="ECO:0000256" key="1">
    <source>
        <dbReference type="SAM" id="MobiDB-lite"/>
    </source>
</evidence>
<dbReference type="EMBL" id="GG662455">
    <property type="protein sequence ID" value="EAS04152.2"/>
    <property type="molecule type" value="Genomic_DNA"/>
</dbReference>
<accession>Q247Z3</accession>
<feature type="compositionally biased region" description="Polar residues" evidence="1">
    <location>
        <begin position="1"/>
        <end position="14"/>
    </location>
</feature>
<dbReference type="RefSeq" id="XP_001024397.2">
    <property type="nucleotide sequence ID" value="XM_001024397.2"/>
</dbReference>
<dbReference type="SUPFAM" id="SSF46934">
    <property type="entry name" value="UBA-like"/>
    <property type="match status" value="1"/>
</dbReference>
<dbReference type="PROSITE" id="PS50030">
    <property type="entry name" value="UBA"/>
    <property type="match status" value="1"/>
</dbReference>
<dbReference type="CDD" id="cd14270">
    <property type="entry name" value="UBA"/>
    <property type="match status" value="1"/>
</dbReference>
<feature type="region of interest" description="Disordered" evidence="1">
    <location>
        <begin position="141"/>
        <end position="178"/>
    </location>
</feature>
<feature type="region of interest" description="Disordered" evidence="1">
    <location>
        <begin position="1"/>
        <end position="27"/>
    </location>
</feature>
<dbReference type="InParanoid" id="Q247Z3"/>
<dbReference type="InterPro" id="IPR015940">
    <property type="entry name" value="UBA"/>
</dbReference>
<dbReference type="InterPro" id="IPR009060">
    <property type="entry name" value="UBA-like_sf"/>
</dbReference>
<dbReference type="Gene3D" id="1.10.8.10">
    <property type="entry name" value="DNA helicase RuvA subunit, C-terminal domain"/>
    <property type="match status" value="1"/>
</dbReference>
<keyword evidence="4" id="KW-1185">Reference proteome</keyword>
<protein>
    <submittedName>
        <fullName evidence="3">UBA/TS-N domain protein</fullName>
    </submittedName>
</protein>